<dbReference type="InterPro" id="IPR013766">
    <property type="entry name" value="Thioredoxin_domain"/>
</dbReference>
<evidence type="ECO:0000259" key="2">
    <source>
        <dbReference type="PROSITE" id="PS51352"/>
    </source>
</evidence>
<dbReference type="PANTHER" id="PTHR42852">
    <property type="entry name" value="THIOL:DISULFIDE INTERCHANGE PROTEIN DSBE"/>
    <property type="match status" value="1"/>
</dbReference>
<reference evidence="3 4" key="1">
    <citation type="submission" date="2023-07" db="EMBL/GenBank/DDBJ databases">
        <title>Genomic Encyclopedia of Type Strains, Phase IV (KMG-IV): sequencing the most valuable type-strain genomes for metagenomic binning, comparative biology and taxonomic classification.</title>
        <authorList>
            <person name="Goeker M."/>
        </authorList>
    </citation>
    <scope>NUCLEOTIDE SEQUENCE [LARGE SCALE GENOMIC DNA]</scope>
    <source>
        <strain evidence="3 4">DSM 17723</strain>
    </source>
</reference>
<dbReference type="InterPro" id="IPR017937">
    <property type="entry name" value="Thioredoxin_CS"/>
</dbReference>
<dbReference type="PROSITE" id="PS00194">
    <property type="entry name" value="THIOREDOXIN_1"/>
    <property type="match status" value="1"/>
</dbReference>
<name>A0ABT9Z6S7_9BACI</name>
<gene>
    <name evidence="3" type="ORF">J2S02_004330</name>
</gene>
<organism evidence="3 4">
    <name type="scientific">Metabacillus niabensis</name>
    <dbReference type="NCBI Taxonomy" id="324854"/>
    <lineage>
        <taxon>Bacteria</taxon>
        <taxon>Bacillati</taxon>
        <taxon>Bacillota</taxon>
        <taxon>Bacilli</taxon>
        <taxon>Bacillales</taxon>
        <taxon>Bacillaceae</taxon>
        <taxon>Metabacillus</taxon>
    </lineage>
</organism>
<evidence type="ECO:0000313" key="3">
    <source>
        <dbReference type="EMBL" id="MDQ0227966.1"/>
    </source>
</evidence>
<proteinExistence type="predicted"/>
<protein>
    <submittedName>
        <fullName evidence="3">Peroxiredoxin</fullName>
    </submittedName>
</protein>
<dbReference type="SUPFAM" id="SSF52833">
    <property type="entry name" value="Thioredoxin-like"/>
    <property type="match status" value="1"/>
</dbReference>
<dbReference type="InterPro" id="IPR036249">
    <property type="entry name" value="Thioredoxin-like_sf"/>
</dbReference>
<feature type="domain" description="Thioredoxin" evidence="2">
    <location>
        <begin position="31"/>
        <end position="171"/>
    </location>
</feature>
<accession>A0ABT9Z6S7</accession>
<dbReference type="Proteomes" id="UP001232245">
    <property type="component" value="Unassembled WGS sequence"/>
</dbReference>
<dbReference type="RefSeq" id="WP_174879477.1">
    <property type="nucleotide sequence ID" value="NZ_CADEPK010000026.1"/>
</dbReference>
<dbReference type="CDD" id="cd02966">
    <property type="entry name" value="TlpA_like_family"/>
    <property type="match status" value="1"/>
</dbReference>
<evidence type="ECO:0000313" key="4">
    <source>
        <dbReference type="Proteomes" id="UP001232245"/>
    </source>
</evidence>
<dbReference type="InterPro" id="IPR000866">
    <property type="entry name" value="AhpC/TSA"/>
</dbReference>
<dbReference type="InterPro" id="IPR050553">
    <property type="entry name" value="Thioredoxin_ResA/DsbE_sf"/>
</dbReference>
<evidence type="ECO:0000256" key="1">
    <source>
        <dbReference type="ARBA" id="ARBA00023157"/>
    </source>
</evidence>
<dbReference type="PROSITE" id="PS51352">
    <property type="entry name" value="THIOREDOXIN_2"/>
    <property type="match status" value="1"/>
</dbReference>
<sequence>MKKILAISILVFLIGYAIYYAINPNNSKEGVAKGDSAPDFELTTLDGKEMSLSSLKGKKVLLNFWATWCPPCRSEMPDMQKIQNQYGDDVVVAAVNLTNSEPSVDTVKKFINELELTFPVLLDEKGKINSQYEVLSYPTSYILDEEGTIRNKFVGAMSFDQMEELLELKNN</sequence>
<comment type="caution">
    <text evidence="3">The sequence shown here is derived from an EMBL/GenBank/DDBJ whole genome shotgun (WGS) entry which is preliminary data.</text>
</comment>
<keyword evidence="1" id="KW-1015">Disulfide bond</keyword>
<dbReference type="PANTHER" id="PTHR42852:SF1">
    <property type="entry name" value="THIOREDOXIN-LIKE PROTEIN YNEN"/>
    <property type="match status" value="1"/>
</dbReference>
<dbReference type="EMBL" id="JAUSTZ010000013">
    <property type="protein sequence ID" value="MDQ0227966.1"/>
    <property type="molecule type" value="Genomic_DNA"/>
</dbReference>
<dbReference type="Pfam" id="PF00578">
    <property type="entry name" value="AhpC-TSA"/>
    <property type="match status" value="1"/>
</dbReference>
<keyword evidence="4" id="KW-1185">Reference proteome</keyword>
<dbReference type="Gene3D" id="3.40.30.10">
    <property type="entry name" value="Glutaredoxin"/>
    <property type="match status" value="1"/>
</dbReference>